<reference evidence="1 2" key="1">
    <citation type="journal article" date="2009" name="J. Bacteriol.">
        <title>Genome sequence of Azotobacter vinelandii, an obligate aerobe specialized to support diverse anaerobic metabolic processes.</title>
        <authorList>
            <person name="Setubal J.C."/>
            <person name="dos Santos P."/>
            <person name="Goldman B.S."/>
            <person name="Ertesvag H."/>
            <person name="Espin G."/>
            <person name="Rubio L.M."/>
            <person name="Valla S."/>
            <person name="Almeida N.F."/>
            <person name="Balasubramanian D."/>
            <person name="Cromes L."/>
            <person name="Curatti L."/>
            <person name="Du Z."/>
            <person name="Godsy E."/>
            <person name="Goodner B."/>
            <person name="Hellner-Burris K."/>
            <person name="Hernandez J.A."/>
            <person name="Houmiel K."/>
            <person name="Imperial J."/>
            <person name="Kennedy C."/>
            <person name="Larson T.J."/>
            <person name="Latreille P."/>
            <person name="Ligon L.S."/>
            <person name="Lu J."/>
            <person name="Maerk M."/>
            <person name="Miller N.M."/>
            <person name="Norton S."/>
            <person name="O'Carroll I.P."/>
            <person name="Paulsen I."/>
            <person name="Raulfs E.C."/>
            <person name="Roemer R."/>
            <person name="Rosser J."/>
            <person name="Segura D."/>
            <person name="Slater S."/>
            <person name="Stricklin S.L."/>
            <person name="Studholme D.J."/>
            <person name="Sun J."/>
            <person name="Viana C.J."/>
            <person name="Wallin E."/>
            <person name="Wang B."/>
            <person name="Wheeler C."/>
            <person name="Zhu H."/>
            <person name="Dean D.R."/>
            <person name="Dixon R."/>
            <person name="Wood D."/>
        </authorList>
    </citation>
    <scope>NUCLEOTIDE SEQUENCE [LARGE SCALE GENOMIC DNA]</scope>
    <source>
        <strain evidence="2">DJ / ATCC BAA-1303</strain>
    </source>
</reference>
<keyword evidence="2" id="KW-1185">Reference proteome</keyword>
<gene>
    <name evidence="1" type="ordered locus">Avin_26950</name>
</gene>
<protein>
    <submittedName>
        <fullName evidence="1">Uncharacterized protein</fullName>
    </submittedName>
</protein>
<dbReference type="AlphaFoldDB" id="C1DJV1"/>
<accession>C1DJV1</accession>
<name>C1DJV1_AZOVD</name>
<dbReference type="EMBL" id="CP001157">
    <property type="protein sequence ID" value="ACO78870.1"/>
    <property type="molecule type" value="Genomic_DNA"/>
</dbReference>
<evidence type="ECO:0000313" key="2">
    <source>
        <dbReference type="Proteomes" id="UP000002424"/>
    </source>
</evidence>
<dbReference type="HOGENOM" id="CLU_3362961_0_0_6"/>
<organism evidence="1 2">
    <name type="scientific">Azotobacter vinelandii (strain DJ / ATCC BAA-1303)</name>
    <dbReference type="NCBI Taxonomy" id="322710"/>
    <lineage>
        <taxon>Bacteria</taxon>
        <taxon>Pseudomonadati</taxon>
        <taxon>Pseudomonadota</taxon>
        <taxon>Gammaproteobacteria</taxon>
        <taxon>Pseudomonadales</taxon>
        <taxon>Pseudomonadaceae</taxon>
        <taxon>Azotobacter</taxon>
    </lineage>
</organism>
<evidence type="ECO:0000313" key="1">
    <source>
        <dbReference type="EMBL" id="ACO78870.1"/>
    </source>
</evidence>
<proteinExistence type="predicted"/>
<dbReference type="Proteomes" id="UP000002424">
    <property type="component" value="Chromosome"/>
</dbReference>
<dbReference type="KEGG" id="avn:Avin_26950"/>
<sequence>MPGVIPFTRLSRRISPFAVEGHNKDKMADRPIGKE</sequence>
<dbReference type="EnsemblBacteria" id="ACO78870">
    <property type="protein sequence ID" value="ACO78870"/>
    <property type="gene ID" value="Avin_26950"/>
</dbReference>